<dbReference type="Pfam" id="PF00731">
    <property type="entry name" value="AIRC"/>
    <property type="match status" value="1"/>
</dbReference>
<proteinExistence type="inferred from homology"/>
<evidence type="ECO:0000256" key="4">
    <source>
        <dbReference type="PIRNR" id="PIRNR001338"/>
    </source>
</evidence>
<dbReference type="SUPFAM" id="SSF52255">
    <property type="entry name" value="N5-CAIR mutase (phosphoribosylaminoimidazole carboxylase, PurE)"/>
    <property type="match status" value="1"/>
</dbReference>
<dbReference type="SMART" id="SM01001">
    <property type="entry name" value="AIRC"/>
    <property type="match status" value="1"/>
</dbReference>
<dbReference type="AlphaFoldDB" id="A0A7G9SAX3"/>
<reference evidence="7 8" key="1">
    <citation type="submission" date="2020-08" db="EMBL/GenBank/DDBJ databases">
        <title>Genome sequence of Sphingomonas rhizophila KACC 19189T.</title>
        <authorList>
            <person name="Hyun D.-W."/>
            <person name="Bae J.-W."/>
        </authorList>
    </citation>
    <scope>NUCLEOTIDE SEQUENCE [LARGE SCALE GENOMIC DNA]</scope>
    <source>
        <strain evidence="7 8">KACC 19189</strain>
    </source>
</reference>
<dbReference type="InterPro" id="IPR000031">
    <property type="entry name" value="PurE_dom"/>
</dbReference>
<keyword evidence="2 3" id="KW-0413">Isomerase</keyword>
<dbReference type="GO" id="GO:0016829">
    <property type="term" value="F:lyase activity"/>
    <property type="evidence" value="ECO:0007669"/>
    <property type="project" value="UniProtKB-KW"/>
</dbReference>
<comment type="similarity">
    <text evidence="3">Belongs to the AIR carboxylase family. Class I subfamily.</text>
</comment>
<evidence type="ECO:0000313" key="7">
    <source>
        <dbReference type="EMBL" id="QNN64998.1"/>
    </source>
</evidence>
<comment type="function">
    <text evidence="3 4">Catalyzes the conversion of N5-carboxyaminoimidazole ribonucleotide (N5-CAIR) to 4-carboxy-5-aminoimidazole ribonucleotide (CAIR).</text>
</comment>
<dbReference type="PANTHER" id="PTHR23046:SF2">
    <property type="entry name" value="PHOSPHORIBOSYLAMINOIMIDAZOLE CARBOXYLASE"/>
    <property type="match status" value="1"/>
</dbReference>
<protein>
    <recommendedName>
        <fullName evidence="3 4">N5-carboxyaminoimidazole ribonucleotide mutase</fullName>
        <shortName evidence="3 4">N5-CAIR mutase</shortName>
        <ecNumber evidence="3 4">5.4.99.18</ecNumber>
    </recommendedName>
    <alternativeName>
        <fullName evidence="3">5-(carboxyamino)imidazole ribonucleotide mutase</fullName>
    </alternativeName>
</protein>
<feature type="binding site" evidence="3 5">
    <location>
        <position position="40"/>
    </location>
    <ligand>
        <name>substrate</name>
    </ligand>
</feature>
<sequence length="158" mass="16274">MALVGIIMGSRSDWDTMRHAAETLDALGIAHETRVVSAHRTPQRLYDYATSARSRGLKAIIAGAGGAAHLPGMAASMTDLPVLGVPVESAALKGMDSLLSIVQMPAGIPVGTLAIGKPGAINAALLAAAMLATADEALAGRLADWRKRQTDAVPDQPE</sequence>
<dbReference type="InterPro" id="IPR033747">
    <property type="entry name" value="PurE_ClassI"/>
</dbReference>
<comment type="catalytic activity">
    <reaction evidence="3 4">
        <text>5-carboxyamino-1-(5-phospho-D-ribosyl)imidazole + H(+) = 5-amino-1-(5-phospho-D-ribosyl)imidazole-4-carboxylate</text>
        <dbReference type="Rhea" id="RHEA:13193"/>
        <dbReference type="ChEBI" id="CHEBI:15378"/>
        <dbReference type="ChEBI" id="CHEBI:58730"/>
        <dbReference type="ChEBI" id="CHEBI:77657"/>
        <dbReference type="EC" id="5.4.99.18"/>
    </reaction>
</comment>
<dbReference type="EC" id="5.4.99.18" evidence="3 4"/>
<dbReference type="HAMAP" id="MF_01929">
    <property type="entry name" value="PurE_classI"/>
    <property type="match status" value="1"/>
</dbReference>
<dbReference type="KEGG" id="srhi:H9L12_12510"/>
<evidence type="ECO:0000256" key="5">
    <source>
        <dbReference type="PIRSR" id="PIRSR001338-1"/>
    </source>
</evidence>
<feature type="domain" description="PurE" evidence="6">
    <location>
        <begin position="2"/>
        <end position="153"/>
    </location>
</feature>
<evidence type="ECO:0000256" key="3">
    <source>
        <dbReference type="HAMAP-Rule" id="MF_01929"/>
    </source>
</evidence>
<comment type="pathway">
    <text evidence="3 4">Purine metabolism; IMP biosynthesis via de novo pathway; 5-amino-1-(5-phospho-D-ribosyl)imidazole-4-carboxylate from 5-amino-1-(5-phospho-D-ribosyl)imidazole (N5-CAIR route): step 2/2.</text>
</comment>
<dbReference type="UniPathway" id="UPA00074">
    <property type="reaction ID" value="UER00943"/>
</dbReference>
<dbReference type="InterPro" id="IPR024694">
    <property type="entry name" value="PurE_prokaryotes"/>
</dbReference>
<dbReference type="GO" id="GO:0034023">
    <property type="term" value="F:5-(carboxyamino)imidazole ribonucleotide mutase activity"/>
    <property type="evidence" value="ECO:0007669"/>
    <property type="project" value="UniProtKB-UniRule"/>
</dbReference>
<accession>A0A7G9SAX3</accession>
<dbReference type="PIRSF" id="PIRSF001338">
    <property type="entry name" value="AIR_carboxylase"/>
    <property type="match status" value="1"/>
</dbReference>
<dbReference type="GO" id="GO:0006189">
    <property type="term" value="P:'de novo' IMP biosynthetic process"/>
    <property type="evidence" value="ECO:0007669"/>
    <property type="project" value="UniProtKB-UniRule"/>
</dbReference>
<dbReference type="EMBL" id="CP060717">
    <property type="protein sequence ID" value="QNN64998.1"/>
    <property type="molecule type" value="Genomic_DNA"/>
</dbReference>
<evidence type="ECO:0000256" key="1">
    <source>
        <dbReference type="ARBA" id="ARBA00022755"/>
    </source>
</evidence>
<dbReference type="RefSeq" id="WP_187541997.1">
    <property type="nucleotide sequence ID" value="NZ_CP060717.1"/>
</dbReference>
<organism evidence="7 8">
    <name type="scientific">Sphingomonas rhizophila</name>
    <dbReference type="NCBI Taxonomy" id="2071607"/>
    <lineage>
        <taxon>Bacteria</taxon>
        <taxon>Pseudomonadati</taxon>
        <taxon>Pseudomonadota</taxon>
        <taxon>Alphaproteobacteria</taxon>
        <taxon>Sphingomonadales</taxon>
        <taxon>Sphingomonadaceae</taxon>
        <taxon>Sphingomonas</taxon>
    </lineage>
</organism>
<evidence type="ECO:0000259" key="6">
    <source>
        <dbReference type="SMART" id="SM01001"/>
    </source>
</evidence>
<keyword evidence="8" id="KW-1185">Reference proteome</keyword>
<name>A0A7G9SAX3_9SPHN</name>
<evidence type="ECO:0000313" key="8">
    <source>
        <dbReference type="Proteomes" id="UP000515955"/>
    </source>
</evidence>
<gene>
    <name evidence="3 7" type="primary">purE</name>
    <name evidence="7" type="ORF">H9L12_12510</name>
</gene>
<feature type="binding site" evidence="3 5">
    <location>
        <position position="10"/>
    </location>
    <ligand>
        <name>substrate</name>
    </ligand>
</feature>
<feature type="binding site" evidence="3 5">
    <location>
        <position position="13"/>
    </location>
    <ligand>
        <name>substrate</name>
    </ligand>
</feature>
<evidence type="ECO:0000256" key="2">
    <source>
        <dbReference type="ARBA" id="ARBA00023235"/>
    </source>
</evidence>
<dbReference type="Gene3D" id="3.40.50.1970">
    <property type="match status" value="1"/>
</dbReference>
<dbReference type="PANTHER" id="PTHR23046">
    <property type="entry name" value="PHOSPHORIBOSYLAMINOIMIDAZOLE CARBOXYLASE CATALYTIC SUBUNIT"/>
    <property type="match status" value="1"/>
</dbReference>
<dbReference type="Proteomes" id="UP000515955">
    <property type="component" value="Chromosome"/>
</dbReference>
<dbReference type="NCBIfam" id="TIGR01162">
    <property type="entry name" value="purE"/>
    <property type="match status" value="1"/>
</dbReference>
<keyword evidence="7" id="KW-0456">Lyase</keyword>
<keyword evidence="1 3" id="KW-0658">Purine biosynthesis</keyword>